<protein>
    <submittedName>
        <fullName evidence="1">Uncharacterized protein</fullName>
    </submittedName>
</protein>
<name>A0A1J5RKK8_9ZZZZ</name>
<organism evidence="1">
    <name type="scientific">mine drainage metagenome</name>
    <dbReference type="NCBI Taxonomy" id="410659"/>
    <lineage>
        <taxon>unclassified sequences</taxon>
        <taxon>metagenomes</taxon>
        <taxon>ecological metagenomes</taxon>
    </lineage>
</organism>
<sequence>MKRISPLLVLTMLAGIAVSGMAQADRVHVGIGLGFGVPYPGYYYPPPYPYYYPYPYYPPVVVAPAQPPVYVEQGSAQPAPAAAETYYWYHCEKPDGYYPYIKECPGGWQRVAPSPVP</sequence>
<comment type="caution">
    <text evidence="1">The sequence shown here is derived from an EMBL/GenBank/DDBJ whole genome shotgun (WGS) entry which is preliminary data.</text>
</comment>
<reference evidence="1" key="1">
    <citation type="submission" date="2016-10" db="EMBL/GenBank/DDBJ databases">
        <title>Sequence of Gallionella enrichment culture.</title>
        <authorList>
            <person name="Poehlein A."/>
            <person name="Muehling M."/>
            <person name="Daniel R."/>
        </authorList>
    </citation>
    <scope>NUCLEOTIDE SEQUENCE</scope>
</reference>
<evidence type="ECO:0000313" key="1">
    <source>
        <dbReference type="EMBL" id="OIQ88677.1"/>
    </source>
</evidence>
<accession>A0A1J5RKK8</accession>
<proteinExistence type="predicted"/>
<dbReference type="AlphaFoldDB" id="A0A1J5RKK8"/>
<gene>
    <name evidence="1" type="ORF">GALL_294600</name>
</gene>
<dbReference type="EMBL" id="MLJW01000363">
    <property type="protein sequence ID" value="OIQ88677.1"/>
    <property type="molecule type" value="Genomic_DNA"/>
</dbReference>